<evidence type="ECO:0000256" key="2">
    <source>
        <dbReference type="ARBA" id="ARBA00010488"/>
    </source>
</evidence>
<dbReference type="Gene3D" id="3.40.50.11820">
    <property type="match status" value="1"/>
</dbReference>
<evidence type="ECO:0000256" key="3">
    <source>
        <dbReference type="ARBA" id="ARBA00022475"/>
    </source>
</evidence>
<dbReference type="EMBL" id="JACOOZ010000011">
    <property type="protein sequence ID" value="MBC5668918.1"/>
    <property type="molecule type" value="Genomic_DNA"/>
</dbReference>
<dbReference type="PANTHER" id="PTHR37316">
    <property type="entry name" value="TEICHOIC ACID GLYCEROL-PHOSPHATE PRIMASE"/>
    <property type="match status" value="1"/>
</dbReference>
<evidence type="ECO:0000313" key="7">
    <source>
        <dbReference type="EMBL" id="MBC5668918.1"/>
    </source>
</evidence>
<dbReference type="Pfam" id="PF04464">
    <property type="entry name" value="Glyphos_transf"/>
    <property type="match status" value="1"/>
</dbReference>
<organism evidence="7 8">
    <name type="scientific">Eubacterium segne</name>
    <dbReference type="NCBI Taxonomy" id="2763045"/>
    <lineage>
        <taxon>Bacteria</taxon>
        <taxon>Bacillati</taxon>
        <taxon>Bacillota</taxon>
        <taxon>Clostridia</taxon>
        <taxon>Eubacteriales</taxon>
        <taxon>Eubacteriaceae</taxon>
        <taxon>Eubacterium</taxon>
    </lineage>
</organism>
<dbReference type="PANTHER" id="PTHR37316:SF3">
    <property type="entry name" value="TEICHOIC ACID GLYCEROL-PHOSPHATE TRANSFERASE"/>
    <property type="match status" value="1"/>
</dbReference>
<dbReference type="InterPro" id="IPR043148">
    <property type="entry name" value="TagF_C"/>
</dbReference>
<keyword evidence="8" id="KW-1185">Reference proteome</keyword>
<dbReference type="Proteomes" id="UP000597877">
    <property type="component" value="Unassembled WGS sequence"/>
</dbReference>
<protein>
    <submittedName>
        <fullName evidence="7">CDP-glycerol glycerophosphotransferase family protein</fullName>
    </submittedName>
</protein>
<keyword evidence="4" id="KW-0808">Transferase</keyword>
<dbReference type="SUPFAM" id="SSF53756">
    <property type="entry name" value="UDP-Glycosyltransferase/glycogen phosphorylase"/>
    <property type="match status" value="1"/>
</dbReference>
<dbReference type="InterPro" id="IPR007554">
    <property type="entry name" value="Glycerophosphate_synth"/>
</dbReference>
<keyword evidence="3" id="KW-1003">Cell membrane</keyword>
<evidence type="ECO:0000313" key="8">
    <source>
        <dbReference type="Proteomes" id="UP000597877"/>
    </source>
</evidence>
<sequence>MSEYTATVKDGTKVKLNRGFKKFAQKFRMSKDDKIKFQYHNYLSLPIKDNYIFYEAFLGLGILDSPRALFNYLLDSKDASQYTHVWAVADIEKTGDNLKEYSEYSNVIIVQKGSDDYYKYLATCKYLITNSYFDYFFEKRVDQVYINTCCGIPFKHVGYDNHSQPVENSKDLVRNFLMADYLLSANRFMTDTLYKHAFMLEGIFQGKILELGYPRIDTILNSNTAVVYKRLENCGFDTNKKIILYAPTWRGNVNSVDFNLDGIKDAISKMSGAIDETRYQICLRVHYYLYEALAKDPDLSKFLVPFTIDTSELLTVTDVLVTDYSAIFYDFLITQRPILFYLPDYKDYRKSRGLYIPAKKLPGYATSDVDLIAASLTAICNDPEQYMEYYGENYYELMKKSLEGEDGESCQRIVNTILRNKNTPIAVNTLKNYKKQTLVIVDIDTNGKTFYDLLNEYLDNVNFFDNDITILVTAFKDTYNREYFNALATKIRVLEWHRLPYELKRDNSFFTREVRRTLGNSDFDEVKFIGKVSEYWAEFANNVIKLS</sequence>
<proteinExistence type="inferred from homology"/>
<name>A0ABR7F5M6_9FIRM</name>
<comment type="subcellular location">
    <subcellularLocation>
        <location evidence="1">Cell membrane</location>
        <topology evidence="1">Peripheral membrane protein</topology>
    </subcellularLocation>
</comment>
<gene>
    <name evidence="7" type="ORF">H8S00_13160</name>
</gene>
<evidence type="ECO:0000256" key="6">
    <source>
        <dbReference type="ARBA" id="ARBA00023136"/>
    </source>
</evidence>
<keyword evidence="5" id="KW-0777">Teichoic acid biosynthesis</keyword>
<comment type="caution">
    <text evidence="7">The sequence shown here is derived from an EMBL/GenBank/DDBJ whole genome shotgun (WGS) entry which is preliminary data.</text>
</comment>
<evidence type="ECO:0000256" key="5">
    <source>
        <dbReference type="ARBA" id="ARBA00022944"/>
    </source>
</evidence>
<dbReference type="InterPro" id="IPR043149">
    <property type="entry name" value="TagF_N"/>
</dbReference>
<dbReference type="InterPro" id="IPR051612">
    <property type="entry name" value="Teichoic_Acid_Biosynth"/>
</dbReference>
<keyword evidence="6" id="KW-0472">Membrane</keyword>
<evidence type="ECO:0000256" key="1">
    <source>
        <dbReference type="ARBA" id="ARBA00004202"/>
    </source>
</evidence>
<reference evidence="7 8" key="1">
    <citation type="submission" date="2020-08" db="EMBL/GenBank/DDBJ databases">
        <title>Genome public.</title>
        <authorList>
            <person name="Liu C."/>
            <person name="Sun Q."/>
        </authorList>
    </citation>
    <scope>NUCLEOTIDE SEQUENCE [LARGE SCALE GENOMIC DNA]</scope>
    <source>
        <strain evidence="7 8">BX4</strain>
    </source>
</reference>
<dbReference type="RefSeq" id="WP_186840712.1">
    <property type="nucleotide sequence ID" value="NZ_JACOOZ010000011.1"/>
</dbReference>
<evidence type="ECO:0000256" key="4">
    <source>
        <dbReference type="ARBA" id="ARBA00022679"/>
    </source>
</evidence>
<dbReference type="Gene3D" id="3.40.50.12580">
    <property type="match status" value="1"/>
</dbReference>
<comment type="similarity">
    <text evidence="2">Belongs to the CDP-glycerol glycerophosphotransferase family.</text>
</comment>
<accession>A0ABR7F5M6</accession>